<organism evidence="5 6">
    <name type="scientific">Herbidospora solisilvae</name>
    <dbReference type="NCBI Taxonomy" id="2696284"/>
    <lineage>
        <taxon>Bacteria</taxon>
        <taxon>Bacillati</taxon>
        <taxon>Actinomycetota</taxon>
        <taxon>Actinomycetes</taxon>
        <taxon>Streptosporangiales</taxon>
        <taxon>Streptosporangiaceae</taxon>
        <taxon>Herbidospora</taxon>
    </lineage>
</organism>
<dbReference type="InterPro" id="IPR013342">
    <property type="entry name" value="Mandelate_racemase_C"/>
</dbReference>
<dbReference type="SFLD" id="SFLDG00179">
    <property type="entry name" value="mandelate_racemase"/>
    <property type="match status" value="1"/>
</dbReference>
<keyword evidence="2" id="KW-0479">Metal-binding</keyword>
<dbReference type="InterPro" id="IPR018110">
    <property type="entry name" value="Mandel_Rmase/mucon_lact_enz_CS"/>
</dbReference>
<dbReference type="Gene3D" id="3.30.390.10">
    <property type="entry name" value="Enolase-like, N-terminal domain"/>
    <property type="match status" value="1"/>
</dbReference>
<proteinExistence type="predicted"/>
<evidence type="ECO:0000313" key="5">
    <source>
        <dbReference type="EMBL" id="NAS21920.1"/>
    </source>
</evidence>
<dbReference type="Pfam" id="PF02746">
    <property type="entry name" value="MR_MLE_N"/>
    <property type="match status" value="1"/>
</dbReference>
<name>A0A7C9J2H7_9ACTN</name>
<comment type="caution">
    <text evidence="5">The sequence shown here is derived from an EMBL/GenBank/DDBJ whole genome shotgun (WGS) entry which is preliminary data.</text>
</comment>
<dbReference type="Gene3D" id="3.20.20.120">
    <property type="entry name" value="Enolase-like C-terminal domain"/>
    <property type="match status" value="1"/>
</dbReference>
<dbReference type="SMART" id="SM00922">
    <property type="entry name" value="MR_MLE"/>
    <property type="match status" value="1"/>
</dbReference>
<evidence type="ECO:0000256" key="1">
    <source>
        <dbReference type="ARBA" id="ARBA00001946"/>
    </source>
</evidence>
<dbReference type="Pfam" id="PF13378">
    <property type="entry name" value="MR_MLE_C"/>
    <property type="match status" value="1"/>
</dbReference>
<dbReference type="SUPFAM" id="SSF54826">
    <property type="entry name" value="Enolase N-terminal domain-like"/>
    <property type="match status" value="1"/>
</dbReference>
<evidence type="ECO:0000313" key="6">
    <source>
        <dbReference type="Proteomes" id="UP000479526"/>
    </source>
</evidence>
<reference evidence="5 6" key="1">
    <citation type="submission" date="2020-01" db="EMBL/GenBank/DDBJ databases">
        <title>Herbidospora sp. NEAU-GS84 nov., a novel actinomycete isolated from soil.</title>
        <authorList>
            <person name="Han L."/>
        </authorList>
    </citation>
    <scope>NUCLEOTIDE SEQUENCE [LARGE SCALE GENOMIC DNA]</scope>
    <source>
        <strain evidence="5 6">NEAU-GS84</strain>
    </source>
</reference>
<dbReference type="InterPro" id="IPR029065">
    <property type="entry name" value="Enolase_C-like"/>
</dbReference>
<comment type="cofactor">
    <cofactor evidence="1">
        <name>Mg(2+)</name>
        <dbReference type="ChEBI" id="CHEBI:18420"/>
    </cofactor>
</comment>
<dbReference type="PANTHER" id="PTHR13794:SF58">
    <property type="entry name" value="MITOCHONDRIAL ENOLASE SUPERFAMILY MEMBER 1"/>
    <property type="match status" value="1"/>
</dbReference>
<dbReference type="AlphaFoldDB" id="A0A7C9J2H7"/>
<evidence type="ECO:0000259" key="4">
    <source>
        <dbReference type="SMART" id="SM00922"/>
    </source>
</evidence>
<dbReference type="PANTHER" id="PTHR13794">
    <property type="entry name" value="ENOLASE SUPERFAMILY, MANDELATE RACEMASE"/>
    <property type="match status" value="1"/>
</dbReference>
<dbReference type="GO" id="GO:0000287">
    <property type="term" value="F:magnesium ion binding"/>
    <property type="evidence" value="ECO:0007669"/>
    <property type="project" value="TreeGrafter"/>
</dbReference>
<accession>A0A7C9J2H7</accession>
<protein>
    <submittedName>
        <fullName evidence="5">Mandelate racemase</fullName>
    </submittedName>
</protein>
<dbReference type="GO" id="GO:0009063">
    <property type="term" value="P:amino acid catabolic process"/>
    <property type="evidence" value="ECO:0007669"/>
    <property type="project" value="InterPro"/>
</dbReference>
<evidence type="ECO:0000256" key="2">
    <source>
        <dbReference type="ARBA" id="ARBA00022723"/>
    </source>
</evidence>
<dbReference type="InterPro" id="IPR046945">
    <property type="entry name" value="RHMD-like"/>
</dbReference>
<dbReference type="InterPro" id="IPR036849">
    <property type="entry name" value="Enolase-like_C_sf"/>
</dbReference>
<dbReference type="Proteomes" id="UP000479526">
    <property type="component" value="Unassembled WGS sequence"/>
</dbReference>
<sequence>MGAETISRVRARPVVVPMARPLRTASGSITAAPLLLFDVVTDGGVTGRSYVFAYDAALLPALASVAGELAPGLAGKALAPGARMREFQARFRLPGLQGVAGMVVSGVEMALWDALGHLTGLPVATLLGGEPTPLRAYDSYGMIDPVREEQALRGSVESGFQAVKIKLGHPDAARDVEVVARVREIIGPDVELMVDYNQSLTPQEARRRLARLDGFGLYWVEEPVQAEDLAGHAYVRRTTNIRVQTGENWWFPAGCHAAIAAGACDFAMFDIMKIGGFTGWTLAAGQAEAASLPVSSHLFVEASAHAMTVTPSADWVEHLDLAGAVVREPHRPVDGRITARGPGLGIAWDDEAVAAYTPRF</sequence>
<dbReference type="InterPro" id="IPR029017">
    <property type="entry name" value="Enolase-like_N"/>
</dbReference>
<dbReference type="RefSeq" id="WP_161479301.1">
    <property type="nucleotide sequence ID" value="NZ_WXEW01000002.1"/>
</dbReference>
<dbReference type="PROSITE" id="PS00909">
    <property type="entry name" value="MR_MLE_2"/>
    <property type="match status" value="1"/>
</dbReference>
<evidence type="ECO:0000256" key="3">
    <source>
        <dbReference type="ARBA" id="ARBA00022842"/>
    </source>
</evidence>
<dbReference type="EMBL" id="WXEW01000002">
    <property type="protein sequence ID" value="NAS21920.1"/>
    <property type="molecule type" value="Genomic_DNA"/>
</dbReference>
<dbReference type="GO" id="GO:0016052">
    <property type="term" value="P:carbohydrate catabolic process"/>
    <property type="evidence" value="ECO:0007669"/>
    <property type="project" value="TreeGrafter"/>
</dbReference>
<dbReference type="SFLD" id="SFLDS00001">
    <property type="entry name" value="Enolase"/>
    <property type="match status" value="1"/>
</dbReference>
<keyword evidence="6" id="KW-1185">Reference proteome</keyword>
<dbReference type="GO" id="GO:0016836">
    <property type="term" value="F:hydro-lyase activity"/>
    <property type="evidence" value="ECO:0007669"/>
    <property type="project" value="TreeGrafter"/>
</dbReference>
<gene>
    <name evidence="5" type="ORF">GT755_09510</name>
</gene>
<dbReference type="InterPro" id="IPR013341">
    <property type="entry name" value="Mandelate_racemase_N_dom"/>
</dbReference>
<feature type="domain" description="Mandelate racemase/muconate lactonizing enzyme C-terminal" evidence="4">
    <location>
        <begin position="145"/>
        <end position="242"/>
    </location>
</feature>
<dbReference type="SUPFAM" id="SSF51604">
    <property type="entry name" value="Enolase C-terminal domain-like"/>
    <property type="match status" value="1"/>
</dbReference>
<keyword evidence="3" id="KW-0460">Magnesium</keyword>